<feature type="non-terminal residue" evidence="2">
    <location>
        <position position="1"/>
    </location>
</feature>
<feature type="region of interest" description="Disordered" evidence="1">
    <location>
        <begin position="1"/>
        <end position="65"/>
    </location>
</feature>
<gene>
    <name evidence="2" type="primary">ribB</name>
</gene>
<organism evidence="2">
    <name type="scientific">Lactiplantibacillus plantarum</name>
    <name type="common">Lactobacillus plantarum</name>
    <dbReference type="NCBI Taxonomy" id="1590"/>
    <lineage>
        <taxon>Bacteria</taxon>
        <taxon>Bacillati</taxon>
        <taxon>Bacillota</taxon>
        <taxon>Bacilli</taxon>
        <taxon>Lactobacillales</taxon>
        <taxon>Lactobacillaceae</taxon>
        <taxon>Lactiplantibacillus</taxon>
    </lineage>
</organism>
<proteinExistence type="predicted"/>
<feature type="compositionally biased region" description="Basic and acidic residues" evidence="1">
    <location>
        <begin position="27"/>
        <end position="44"/>
    </location>
</feature>
<sequence>HHPPNDRPRPRPARGNGSRGVVSRQRNLPDGRDRTTRPPDRHPDAAYLQPDHLQGPASWCPGQQT</sequence>
<evidence type="ECO:0000256" key="1">
    <source>
        <dbReference type="SAM" id="MobiDB-lite"/>
    </source>
</evidence>
<dbReference type="AlphaFoldDB" id="G0LY67"/>
<accession>G0LY67</accession>
<reference evidence="2" key="1">
    <citation type="journal article" date="2011" name="Appl. Environ. Microbiol.">
        <title>Genetic screening of functional properties of lactic Acid bacteria in a fermented pearl millet slurry and in the metagenome of fermented starchy foods.</title>
        <authorList>
            <person name="Turpin W."/>
            <person name="Humblot C."/>
            <person name="Guyot J.P."/>
        </authorList>
    </citation>
    <scope>NUCLEOTIDE SEQUENCE</scope>
    <source>
        <strain evidence="2">11.3</strain>
    </source>
</reference>
<evidence type="ECO:0000313" key="2">
    <source>
        <dbReference type="EMBL" id="CCC15163.1"/>
    </source>
</evidence>
<dbReference type="EMBL" id="FR874149">
    <property type="protein sequence ID" value="CCC15163.1"/>
    <property type="molecule type" value="Genomic_DNA"/>
</dbReference>
<feature type="non-terminal residue" evidence="2">
    <location>
        <position position="65"/>
    </location>
</feature>
<name>G0LY67_LACPN</name>
<protein>
    <submittedName>
        <fullName evidence="2">Riboflavin synthase alpha subunit</fullName>
    </submittedName>
</protein>